<evidence type="ECO:0000313" key="1">
    <source>
        <dbReference type="EMBL" id="KAI0036959.1"/>
    </source>
</evidence>
<gene>
    <name evidence="1" type="ORF">K488DRAFT_40151</name>
</gene>
<reference evidence="1" key="1">
    <citation type="submission" date="2021-02" db="EMBL/GenBank/DDBJ databases">
        <authorList>
            <consortium name="DOE Joint Genome Institute"/>
            <person name="Ahrendt S."/>
            <person name="Looney B.P."/>
            <person name="Miyauchi S."/>
            <person name="Morin E."/>
            <person name="Drula E."/>
            <person name="Courty P.E."/>
            <person name="Chicoki N."/>
            <person name="Fauchery L."/>
            <person name="Kohler A."/>
            <person name="Kuo A."/>
            <person name="Labutti K."/>
            <person name="Pangilinan J."/>
            <person name="Lipzen A."/>
            <person name="Riley R."/>
            <person name="Andreopoulos W."/>
            <person name="He G."/>
            <person name="Johnson J."/>
            <person name="Barry K.W."/>
            <person name="Grigoriev I.V."/>
            <person name="Nagy L."/>
            <person name="Hibbett D."/>
            <person name="Henrissat B."/>
            <person name="Matheny P.B."/>
            <person name="Labbe J."/>
            <person name="Martin F."/>
        </authorList>
    </citation>
    <scope>NUCLEOTIDE SEQUENCE</scope>
    <source>
        <strain evidence="1">EC-137</strain>
    </source>
</reference>
<protein>
    <submittedName>
        <fullName evidence="1">SNF2 family N-terminal domain-containing protein</fullName>
    </submittedName>
</protein>
<accession>A0ACB8QYP7</accession>
<comment type="caution">
    <text evidence="1">The sequence shown here is derived from an EMBL/GenBank/DDBJ whole genome shotgun (WGS) entry which is preliminary data.</text>
</comment>
<reference evidence="1" key="2">
    <citation type="journal article" date="2022" name="New Phytol.">
        <title>Evolutionary transition to the ectomycorrhizal habit in the genomes of a hyperdiverse lineage of mushroom-forming fungi.</title>
        <authorList>
            <person name="Looney B."/>
            <person name="Miyauchi S."/>
            <person name="Morin E."/>
            <person name="Drula E."/>
            <person name="Courty P.E."/>
            <person name="Kohler A."/>
            <person name="Kuo A."/>
            <person name="LaButti K."/>
            <person name="Pangilinan J."/>
            <person name="Lipzen A."/>
            <person name="Riley R."/>
            <person name="Andreopoulos W."/>
            <person name="He G."/>
            <person name="Johnson J."/>
            <person name="Nolan M."/>
            <person name="Tritt A."/>
            <person name="Barry K.W."/>
            <person name="Grigoriev I.V."/>
            <person name="Nagy L.G."/>
            <person name="Hibbett D."/>
            <person name="Henrissat B."/>
            <person name="Matheny P.B."/>
            <person name="Labbe J."/>
            <person name="Martin F.M."/>
        </authorList>
    </citation>
    <scope>NUCLEOTIDE SEQUENCE</scope>
    <source>
        <strain evidence="1">EC-137</strain>
    </source>
</reference>
<dbReference type="EMBL" id="MU273467">
    <property type="protein sequence ID" value="KAI0036959.1"/>
    <property type="molecule type" value="Genomic_DNA"/>
</dbReference>
<keyword evidence="2" id="KW-1185">Reference proteome</keyword>
<organism evidence="1 2">
    <name type="scientific">Vararia minispora EC-137</name>
    <dbReference type="NCBI Taxonomy" id="1314806"/>
    <lineage>
        <taxon>Eukaryota</taxon>
        <taxon>Fungi</taxon>
        <taxon>Dikarya</taxon>
        <taxon>Basidiomycota</taxon>
        <taxon>Agaricomycotina</taxon>
        <taxon>Agaricomycetes</taxon>
        <taxon>Russulales</taxon>
        <taxon>Lachnocladiaceae</taxon>
        <taxon>Vararia</taxon>
    </lineage>
</organism>
<name>A0ACB8QYP7_9AGAM</name>
<evidence type="ECO:0000313" key="2">
    <source>
        <dbReference type="Proteomes" id="UP000814128"/>
    </source>
</evidence>
<sequence length="741" mass="84750">MRKLHSTTSTIRELRRSASLRVRLIDSELAALFIDLIDFVIAGCTEAQADKIIELRPYTSVADLKERLGQGKKKAGPLKISPRMFEDSVETFEGYSAVDDVLEQCEAIGAELQEHIARWQVPASGKPPSSKGTLNVDVWEDGALALRSVVNTSSKDFLFKQPVCMAGDIQLKEYQLLGLNWLRLMHMKRHSGILADEMGLGKTVQVISFLAHLHECGSKGPHLIVVPASTLENWVREFAKFAPSIKVQTYYGKKDERGELRARLVETMRTRHTNGWEVLITTYTLASGDERDRKFMRRMEWDTCVFDEGHMLKNYQSQLYKSLIRFGGRWKLLLTGTPLQNNLQELVSLMNFIHPKILGPEMDALRAVFKTKGDSKVALLAKERVERAKRMMTPFVLRRRKEQVLKDLPDKRERIEWCEMTPLQRELYDAALARSRKTVLDIDPPTSDESALRPAKKPRTVPRNKDKKYLENSSNVLMDLRKASSHTMLFRTRFTDRTLTQIAKLLAREDDWRKYTPAEVKEDLEQMSDMDIQRLCYSYNSTQQYLQDPQCYYDTGKVTVLLRLLEQYMNEGRKVLLFSQFVQNLDILIAMLEDKNIRYLVLTGQTPVDQRQALVDEFTEDESIPLFLLSTKAGGMGINLTAASVVILFDQDFNPHNDKQAQDRAYRIGQRRAVDVIKLITRDSIEEDMLRLGQTKLALDAAVAGEADAENVERQLKTSLMSMLRKQASGESQAQPMEVDA</sequence>
<dbReference type="Proteomes" id="UP000814128">
    <property type="component" value="Unassembled WGS sequence"/>
</dbReference>
<proteinExistence type="predicted"/>